<dbReference type="Proteomes" id="UP001151760">
    <property type="component" value="Unassembled WGS sequence"/>
</dbReference>
<proteinExistence type="predicted"/>
<feature type="compositionally biased region" description="Acidic residues" evidence="2">
    <location>
        <begin position="249"/>
        <end position="263"/>
    </location>
</feature>
<evidence type="ECO:0000313" key="4">
    <source>
        <dbReference type="Proteomes" id="UP001151760"/>
    </source>
</evidence>
<evidence type="ECO:0000256" key="2">
    <source>
        <dbReference type="SAM" id="MobiDB-lite"/>
    </source>
</evidence>
<evidence type="ECO:0000313" key="3">
    <source>
        <dbReference type="EMBL" id="GJU05783.1"/>
    </source>
</evidence>
<feature type="coiled-coil region" evidence="1">
    <location>
        <begin position="422"/>
        <end position="449"/>
    </location>
</feature>
<feature type="region of interest" description="Disordered" evidence="2">
    <location>
        <begin position="35"/>
        <end position="66"/>
    </location>
</feature>
<organism evidence="3 4">
    <name type="scientific">Tanacetum coccineum</name>
    <dbReference type="NCBI Taxonomy" id="301880"/>
    <lineage>
        <taxon>Eukaryota</taxon>
        <taxon>Viridiplantae</taxon>
        <taxon>Streptophyta</taxon>
        <taxon>Embryophyta</taxon>
        <taxon>Tracheophyta</taxon>
        <taxon>Spermatophyta</taxon>
        <taxon>Magnoliopsida</taxon>
        <taxon>eudicotyledons</taxon>
        <taxon>Gunneridae</taxon>
        <taxon>Pentapetalae</taxon>
        <taxon>asterids</taxon>
        <taxon>campanulids</taxon>
        <taxon>Asterales</taxon>
        <taxon>Asteraceae</taxon>
        <taxon>Asteroideae</taxon>
        <taxon>Anthemideae</taxon>
        <taxon>Anthemidinae</taxon>
        <taxon>Tanacetum</taxon>
    </lineage>
</organism>
<reference evidence="3" key="1">
    <citation type="journal article" date="2022" name="Int. J. Mol. Sci.">
        <title>Draft Genome of Tanacetum Coccineum: Genomic Comparison of Closely Related Tanacetum-Family Plants.</title>
        <authorList>
            <person name="Yamashiro T."/>
            <person name="Shiraishi A."/>
            <person name="Nakayama K."/>
            <person name="Satake H."/>
        </authorList>
    </citation>
    <scope>NUCLEOTIDE SEQUENCE</scope>
</reference>
<feature type="compositionally biased region" description="Polar residues" evidence="2">
    <location>
        <begin position="99"/>
        <end position="109"/>
    </location>
</feature>
<dbReference type="EMBL" id="BQNB010021377">
    <property type="protein sequence ID" value="GJU05783.1"/>
    <property type="molecule type" value="Genomic_DNA"/>
</dbReference>
<evidence type="ECO:0000256" key="1">
    <source>
        <dbReference type="SAM" id="Coils"/>
    </source>
</evidence>
<keyword evidence="4" id="KW-1185">Reference proteome</keyword>
<feature type="compositionally biased region" description="Acidic residues" evidence="2">
    <location>
        <begin position="231"/>
        <end position="240"/>
    </location>
</feature>
<name>A0ABQ5IZX1_9ASTR</name>
<feature type="region of interest" description="Disordered" evidence="2">
    <location>
        <begin position="230"/>
        <end position="269"/>
    </location>
</feature>
<keyword evidence="1" id="KW-0175">Coiled coil</keyword>
<protein>
    <submittedName>
        <fullName evidence="3">Uncharacterized protein</fullName>
    </submittedName>
</protein>
<accession>A0ABQ5IZX1</accession>
<feature type="compositionally biased region" description="Polar residues" evidence="2">
    <location>
        <begin position="131"/>
        <end position="147"/>
    </location>
</feature>
<sequence>MLDTICKQSYVDNLSNVILWEYLYPYRVITDSESETFEDSRETEIPQPLPIASSPVPPSDDPYLIVGQTHTPAAIDIESEPKEAPLEIEEFQALAARTTPPSSDHTPISSDLKPFSPFTDEEFEASEPSDTRITSSHATALSDSTIPLSPDHPLTQTSPTPTRVSYYRSTARIAMRTQPTLSPGMSAQIAKAAALSPSSFCKRYRSSYKMPSPSSSQTLPIRKRYWGTSELVEDTEDESSDSNTKGEGSEDEGPGLEEEEEAALEGQQQAVSVVDTAADEPLGLGYGALRRCELALGEGLVPSTFEIGESSRSTPPSLEWSFGSLPVSPSSSAVPTLIALPPDFSQVASPAMVEAESFLAELGAHVELQGGLIHDHTHRSGEGYSDFGAIWRPVLALESWAGHVDAQRETMWQARYDDHMLIHDLLVQNTTMQREFQELRDRVTTLEQEGSRREQ</sequence>
<feature type="region of interest" description="Disordered" evidence="2">
    <location>
        <begin position="97"/>
        <end position="163"/>
    </location>
</feature>
<comment type="caution">
    <text evidence="3">The sequence shown here is derived from an EMBL/GenBank/DDBJ whole genome shotgun (WGS) entry which is preliminary data.</text>
</comment>
<feature type="compositionally biased region" description="Polar residues" evidence="2">
    <location>
        <begin position="154"/>
        <end position="163"/>
    </location>
</feature>
<reference evidence="3" key="2">
    <citation type="submission" date="2022-01" db="EMBL/GenBank/DDBJ databases">
        <authorList>
            <person name="Yamashiro T."/>
            <person name="Shiraishi A."/>
            <person name="Satake H."/>
            <person name="Nakayama K."/>
        </authorList>
    </citation>
    <scope>NUCLEOTIDE SEQUENCE</scope>
</reference>
<gene>
    <name evidence="3" type="ORF">Tco_1122213</name>
</gene>